<dbReference type="SUPFAM" id="SSF56672">
    <property type="entry name" value="DNA/RNA polymerases"/>
    <property type="match status" value="1"/>
</dbReference>
<keyword evidence="4 9" id="KW-0808">Transferase</keyword>
<dbReference type="FunFam" id="1.10.150.20:FF:000082">
    <property type="entry name" value="DNA-directed RNA polymerase, mitochondrial"/>
    <property type="match status" value="1"/>
</dbReference>
<evidence type="ECO:0000256" key="6">
    <source>
        <dbReference type="ARBA" id="ARBA00022946"/>
    </source>
</evidence>
<evidence type="ECO:0000256" key="1">
    <source>
        <dbReference type="ARBA" id="ARBA00009493"/>
    </source>
</evidence>
<protein>
    <recommendedName>
        <fullName evidence="2 9">DNA-directed RNA polymerase</fullName>
        <ecNumber evidence="2 9">2.7.7.6</ecNumber>
    </recommendedName>
</protein>
<dbReference type="GO" id="GO:0003677">
    <property type="term" value="F:DNA binding"/>
    <property type="evidence" value="ECO:0007669"/>
    <property type="project" value="InterPro"/>
</dbReference>
<dbReference type="Gene3D" id="1.10.1320.10">
    <property type="entry name" value="DNA-directed RNA polymerase, N-terminal domain"/>
    <property type="match status" value="1"/>
</dbReference>
<dbReference type="InterPro" id="IPR002092">
    <property type="entry name" value="DNA-dir_Rpol_phage-type"/>
</dbReference>
<dbReference type="GO" id="GO:0003899">
    <property type="term" value="F:DNA-directed RNA polymerase activity"/>
    <property type="evidence" value="ECO:0007669"/>
    <property type="project" value="UniProtKB-EC"/>
</dbReference>
<evidence type="ECO:0000256" key="5">
    <source>
        <dbReference type="ARBA" id="ARBA00022695"/>
    </source>
</evidence>
<dbReference type="InterPro" id="IPR037159">
    <property type="entry name" value="RNA_POL_N_sf"/>
</dbReference>
<dbReference type="InterPro" id="IPR043502">
    <property type="entry name" value="DNA/RNA_pol_sf"/>
</dbReference>
<reference evidence="11" key="1">
    <citation type="submission" date="2023-04" db="EMBL/GenBank/DDBJ databases">
        <title>Phytophthora lilii NBRC 32176.</title>
        <authorList>
            <person name="Ichikawa N."/>
            <person name="Sato H."/>
            <person name="Tonouchi N."/>
        </authorList>
    </citation>
    <scope>NUCLEOTIDE SEQUENCE</scope>
    <source>
        <strain evidence="11">NBRC 32176</strain>
    </source>
</reference>
<dbReference type="Pfam" id="PF00940">
    <property type="entry name" value="RNA_pol"/>
    <property type="match status" value="1"/>
</dbReference>
<organism evidence="11 12">
    <name type="scientific">Phytophthora lilii</name>
    <dbReference type="NCBI Taxonomy" id="2077276"/>
    <lineage>
        <taxon>Eukaryota</taxon>
        <taxon>Sar</taxon>
        <taxon>Stramenopiles</taxon>
        <taxon>Oomycota</taxon>
        <taxon>Peronosporomycetes</taxon>
        <taxon>Peronosporales</taxon>
        <taxon>Peronosporaceae</taxon>
        <taxon>Phytophthora</taxon>
    </lineage>
</organism>
<keyword evidence="7 9" id="KW-0804">Transcription</keyword>
<dbReference type="Pfam" id="PF14700">
    <property type="entry name" value="RPOL_N"/>
    <property type="match status" value="1"/>
</dbReference>
<feature type="domain" description="DNA-directed RNA polymerase N-terminal" evidence="10">
    <location>
        <begin position="37"/>
        <end position="343"/>
    </location>
</feature>
<evidence type="ECO:0000256" key="7">
    <source>
        <dbReference type="ARBA" id="ARBA00023163"/>
    </source>
</evidence>
<dbReference type="PROSITE" id="PS00900">
    <property type="entry name" value="RNA_POL_PHAGE_1"/>
    <property type="match status" value="1"/>
</dbReference>
<dbReference type="PANTHER" id="PTHR10102:SF0">
    <property type="entry name" value="DNA-DIRECTED RNA POLYMERASE, MITOCHONDRIAL"/>
    <property type="match status" value="1"/>
</dbReference>
<name>A0A9W6WQH8_9STRA</name>
<dbReference type="InterPro" id="IPR029262">
    <property type="entry name" value="RPOL_N"/>
</dbReference>
<comment type="caution">
    <text evidence="11">The sequence shown here is derived from an EMBL/GenBank/DDBJ whole genome shotgun (WGS) entry which is preliminary data.</text>
</comment>
<gene>
    <name evidence="11" type="ORF">Plil01_000271500</name>
</gene>
<dbReference type="GO" id="GO:0006390">
    <property type="term" value="P:mitochondrial transcription"/>
    <property type="evidence" value="ECO:0007669"/>
    <property type="project" value="TreeGrafter"/>
</dbReference>
<evidence type="ECO:0000256" key="4">
    <source>
        <dbReference type="ARBA" id="ARBA00022679"/>
    </source>
</evidence>
<evidence type="ECO:0000313" key="11">
    <source>
        <dbReference type="EMBL" id="GMF12059.1"/>
    </source>
</evidence>
<dbReference type="SMART" id="SM01311">
    <property type="entry name" value="RPOL_N"/>
    <property type="match status" value="1"/>
</dbReference>
<keyword evidence="12" id="KW-1185">Reference proteome</keyword>
<sequence>MSDEDVDKWLEDFSVPAEQLAKCATPEQVQELRRRYARQLRLECSVYEMAMDKYSASHEKVRMLGRSTETNAAKELIRKWMPQAASYVETEQKKIKAGKHSTDSNIYGPALVLLDHEVLAATGMNIMLNTCLMEPKGPKFIKLALAMGKAVQEEIITRKEAVERRNPDVHDKFYLTVTEKVKLESLKVRMKEYIDTVGGWDKRLQLKVGAALVDCIQRTCYVPNAFGEVSTPELCAAKGLPAPEPAFIHNYVFERNRRAGVIQIHQKMADAVLATSPDANILPWTARYLPMLVPPRPWKGVVNGGYLKLRTKIMRQRDSAWQMDCVQRGEMDGVLKALNLMSEVPWVINKEVLNVVLKIWEDGGNFGDLPTRTDVPLPDPNSPEFANDPALYQKNVRKLQVAEEFKDEPELYYPYNMDFRGRVYPIPPNLNHLGSDLSRSLLIFRDRKPLGEHGLRWMKIHLANVFGVDKCSFDERVEFANANLDKVVASATDPHGEGDCAWWMGADYPFLALGVCFELKRAIESPDPTKYMSNIPIHQDGSCNGLQHYAALGRDRRGGSQVNLVPAPRPSDVYMGVATQVMAKVEHDAALDVPSVEEVRAMLAAVPSYESKDDVSEEEFNEALSRRMKLRALLDQAQRKKCAQFLNGIITRKVVKQTVMTSVYGVTYIGARKQISARLHETFLTKGHIMDEKLEDDIYHASCYCAELTMGSMGDLFNSARNIMAWLAKCASKAGLSGQPMSWITPLGLPVVQPYRSKNTKQVRTKVQHVLMVDNEGQPVSIGRQKSAFPPNFVHSLDSTHMMLTAIRCLEEEKIAFAAVHDSYWTHACSVDIMNRRLREQFVHLYEQPLLEDLLTELRLRFPDVEFDDVPELGDLDLRSVLESPYFFN</sequence>
<dbReference type="InterPro" id="IPR046950">
    <property type="entry name" value="DNA-dir_Rpol_C_phage-type"/>
</dbReference>
<keyword evidence="5 9" id="KW-0548">Nucleotidyltransferase</keyword>
<dbReference type="OrthoDB" id="276422at2759"/>
<dbReference type="PANTHER" id="PTHR10102">
    <property type="entry name" value="DNA-DIRECTED RNA POLYMERASE, MITOCHONDRIAL"/>
    <property type="match status" value="1"/>
</dbReference>
<evidence type="ECO:0000256" key="8">
    <source>
        <dbReference type="ARBA" id="ARBA00048552"/>
    </source>
</evidence>
<keyword evidence="3 9" id="KW-0240">DNA-directed RNA polymerase</keyword>
<dbReference type="PROSITE" id="PS00489">
    <property type="entry name" value="RNA_POL_PHAGE_2"/>
    <property type="match status" value="1"/>
</dbReference>
<accession>A0A9W6WQH8</accession>
<evidence type="ECO:0000256" key="2">
    <source>
        <dbReference type="ARBA" id="ARBA00012418"/>
    </source>
</evidence>
<proteinExistence type="inferred from homology"/>
<comment type="function">
    <text evidence="9">DNA-dependent RNA polymerase catalyzes the transcription of DNA into RNA using the four ribonucleoside triphosphates as substrates.</text>
</comment>
<evidence type="ECO:0000256" key="9">
    <source>
        <dbReference type="RuleBase" id="RU003805"/>
    </source>
</evidence>
<evidence type="ECO:0000256" key="3">
    <source>
        <dbReference type="ARBA" id="ARBA00022478"/>
    </source>
</evidence>
<dbReference type="Gene3D" id="1.10.287.280">
    <property type="match status" value="1"/>
</dbReference>
<dbReference type="FunFam" id="1.10.287.280:FF:000001">
    <property type="entry name" value="DNA-directed RNA polymerase"/>
    <property type="match status" value="1"/>
</dbReference>
<evidence type="ECO:0000313" key="12">
    <source>
        <dbReference type="Proteomes" id="UP001165083"/>
    </source>
</evidence>
<evidence type="ECO:0000259" key="10">
    <source>
        <dbReference type="SMART" id="SM01311"/>
    </source>
</evidence>
<keyword evidence="6" id="KW-0809">Transit peptide</keyword>
<dbReference type="GO" id="GO:0034245">
    <property type="term" value="C:mitochondrial DNA-directed RNA polymerase complex"/>
    <property type="evidence" value="ECO:0007669"/>
    <property type="project" value="TreeGrafter"/>
</dbReference>
<dbReference type="EC" id="2.7.7.6" evidence="2 9"/>
<dbReference type="AlphaFoldDB" id="A0A9W6WQH8"/>
<dbReference type="Proteomes" id="UP001165083">
    <property type="component" value="Unassembled WGS sequence"/>
</dbReference>
<dbReference type="Gene3D" id="1.10.150.20">
    <property type="entry name" value="5' to 3' exonuclease, C-terminal subdomain"/>
    <property type="match status" value="1"/>
</dbReference>
<comment type="similarity">
    <text evidence="1 9">Belongs to the phage and mitochondrial RNA polymerase family.</text>
</comment>
<dbReference type="EMBL" id="BSXW01000102">
    <property type="protein sequence ID" value="GMF12059.1"/>
    <property type="molecule type" value="Genomic_DNA"/>
</dbReference>
<comment type="catalytic activity">
    <reaction evidence="8 9">
        <text>RNA(n) + a ribonucleoside 5'-triphosphate = RNA(n+1) + diphosphate</text>
        <dbReference type="Rhea" id="RHEA:21248"/>
        <dbReference type="Rhea" id="RHEA-COMP:14527"/>
        <dbReference type="Rhea" id="RHEA-COMP:17342"/>
        <dbReference type="ChEBI" id="CHEBI:33019"/>
        <dbReference type="ChEBI" id="CHEBI:61557"/>
        <dbReference type="ChEBI" id="CHEBI:140395"/>
        <dbReference type="EC" id="2.7.7.6"/>
    </reaction>
</comment>